<feature type="compositionally biased region" description="Basic residues" evidence="1">
    <location>
        <begin position="9"/>
        <end position="19"/>
    </location>
</feature>
<feature type="region of interest" description="Disordered" evidence="1">
    <location>
        <begin position="1"/>
        <end position="27"/>
    </location>
</feature>
<sequence length="101" mass="11531">MTTKLTPKFPHRTTPKSKANRTPNYHTQIHSQFPPIHNYHTRTPIQPNSPSITTLYTCRTTTSNPFQNCKEKNSVNTHLSRSKTRVLVVSSVADDLTERKA</sequence>
<accession>A0A7C8ZB43</accession>
<reference evidence="2" key="2">
    <citation type="submission" date="2020-07" db="EMBL/GenBank/DDBJ databases">
        <authorList>
            <person name="Vera ALvarez R."/>
            <person name="Arias-Moreno D.M."/>
            <person name="Jimenez-Jacinto V."/>
            <person name="Jimenez-Bremont J.F."/>
            <person name="Swaminathan K."/>
            <person name="Moose S.P."/>
            <person name="Guerrero-Gonzalez M.L."/>
            <person name="Marino-Ramirez L."/>
            <person name="Landsman D."/>
            <person name="Rodriguez-Kessler M."/>
            <person name="Delgado-Sanchez P."/>
        </authorList>
    </citation>
    <scope>NUCLEOTIDE SEQUENCE</scope>
    <source>
        <tissue evidence="2">Cladode</tissue>
    </source>
</reference>
<proteinExistence type="predicted"/>
<evidence type="ECO:0000256" key="1">
    <source>
        <dbReference type="SAM" id="MobiDB-lite"/>
    </source>
</evidence>
<protein>
    <submittedName>
        <fullName evidence="2">Uncharacterized protein</fullName>
    </submittedName>
</protein>
<dbReference type="EMBL" id="GISG01106920">
    <property type="protein sequence ID" value="MBA4637775.1"/>
    <property type="molecule type" value="Transcribed_RNA"/>
</dbReference>
<reference evidence="2" key="1">
    <citation type="journal article" date="2013" name="J. Plant Res.">
        <title>Effect of fungi and light on seed germination of three Opuntia species from semiarid lands of central Mexico.</title>
        <authorList>
            <person name="Delgado-Sanchez P."/>
            <person name="Jimenez-Bremont J.F."/>
            <person name="Guerrero-Gonzalez Mde L."/>
            <person name="Flores J."/>
        </authorList>
    </citation>
    <scope>NUCLEOTIDE SEQUENCE</scope>
    <source>
        <tissue evidence="2">Cladode</tissue>
    </source>
</reference>
<name>A0A7C8ZB43_OPUST</name>
<organism evidence="2">
    <name type="scientific">Opuntia streptacantha</name>
    <name type="common">Prickly pear cactus</name>
    <name type="synonym">Opuntia cardona</name>
    <dbReference type="NCBI Taxonomy" id="393608"/>
    <lineage>
        <taxon>Eukaryota</taxon>
        <taxon>Viridiplantae</taxon>
        <taxon>Streptophyta</taxon>
        <taxon>Embryophyta</taxon>
        <taxon>Tracheophyta</taxon>
        <taxon>Spermatophyta</taxon>
        <taxon>Magnoliopsida</taxon>
        <taxon>eudicotyledons</taxon>
        <taxon>Gunneridae</taxon>
        <taxon>Pentapetalae</taxon>
        <taxon>Caryophyllales</taxon>
        <taxon>Cactineae</taxon>
        <taxon>Cactaceae</taxon>
        <taxon>Opuntioideae</taxon>
        <taxon>Opuntia</taxon>
    </lineage>
</organism>
<dbReference type="AlphaFoldDB" id="A0A7C8ZB43"/>
<evidence type="ECO:0000313" key="2">
    <source>
        <dbReference type="EMBL" id="MBA4637775.1"/>
    </source>
</evidence>